<proteinExistence type="predicted"/>
<protein>
    <submittedName>
        <fullName evidence="1">Uncharacterized protein</fullName>
    </submittedName>
</protein>
<evidence type="ECO:0000313" key="1">
    <source>
        <dbReference type="EMBL" id="NYD86144.1"/>
    </source>
</evidence>
<reference evidence="1 2" key="1">
    <citation type="submission" date="2020-07" db="EMBL/GenBank/DDBJ databases">
        <title>Sequencing the genomes of 1000 actinobacteria strains.</title>
        <authorList>
            <person name="Klenk H.-P."/>
        </authorList>
    </citation>
    <scope>NUCLEOTIDE SEQUENCE [LARGE SCALE GENOMIC DNA]</scope>
    <source>
        <strain evidence="1 2">DSM 24482</strain>
    </source>
</reference>
<dbReference type="EMBL" id="JACCBK010000001">
    <property type="protein sequence ID" value="NYD86144.1"/>
    <property type="molecule type" value="Genomic_DNA"/>
</dbReference>
<comment type="caution">
    <text evidence="1">The sequence shown here is derived from an EMBL/GenBank/DDBJ whole genome shotgun (WGS) entry which is preliminary data.</text>
</comment>
<sequence length="175" mass="19121">MLLHQPLVLPRRLVARNSFLRVVGPDHRIVRGPRQGFLPVPDERALVAATSLETGRFISAELSVDRDDLVALIDRLSMVEQAYVEVRLANDEFPALLVGLRRGIAVVQCMSGPESMALLAGDGSSAASEVVDVLIMDELATFTGEYVRGSARARDVVVKFVDGADLWSLGEWHDV</sequence>
<evidence type="ECO:0000313" key="2">
    <source>
        <dbReference type="Proteomes" id="UP000577956"/>
    </source>
</evidence>
<accession>A0A7Y9FF65</accession>
<dbReference type="RefSeq" id="WP_345027568.1">
    <property type="nucleotide sequence ID" value="NZ_BAABFI010000002.1"/>
</dbReference>
<dbReference type="AlphaFoldDB" id="A0A7Y9FF65"/>
<gene>
    <name evidence="1" type="ORF">BKA21_001693</name>
</gene>
<name>A0A7Y9FF65_9CELL</name>
<organism evidence="1 2">
    <name type="scientific">Cellulomonas oligotrophica</name>
    <dbReference type="NCBI Taxonomy" id="931536"/>
    <lineage>
        <taxon>Bacteria</taxon>
        <taxon>Bacillati</taxon>
        <taxon>Actinomycetota</taxon>
        <taxon>Actinomycetes</taxon>
        <taxon>Micrococcales</taxon>
        <taxon>Cellulomonadaceae</taxon>
        <taxon>Cellulomonas</taxon>
    </lineage>
</organism>
<dbReference type="Proteomes" id="UP000577956">
    <property type="component" value="Unassembled WGS sequence"/>
</dbReference>